<organism evidence="1 2">
    <name type="scientific">Trypanosoma rangeli</name>
    <dbReference type="NCBI Taxonomy" id="5698"/>
    <lineage>
        <taxon>Eukaryota</taxon>
        <taxon>Discoba</taxon>
        <taxon>Euglenozoa</taxon>
        <taxon>Kinetoplastea</taxon>
        <taxon>Metakinetoplastina</taxon>
        <taxon>Trypanosomatida</taxon>
        <taxon>Trypanosomatidae</taxon>
        <taxon>Trypanosoma</taxon>
        <taxon>Herpetosoma</taxon>
    </lineage>
</organism>
<name>A0A422NHX2_TRYRA</name>
<dbReference type="AlphaFoldDB" id="A0A422NHX2"/>
<dbReference type="GeneID" id="40328710"/>
<evidence type="ECO:0000313" key="2">
    <source>
        <dbReference type="Proteomes" id="UP000283634"/>
    </source>
</evidence>
<evidence type="ECO:0000313" key="1">
    <source>
        <dbReference type="EMBL" id="RNF05057.1"/>
    </source>
</evidence>
<dbReference type="EMBL" id="MKGL01000145">
    <property type="protein sequence ID" value="RNF05057.1"/>
    <property type="molecule type" value="Genomic_DNA"/>
</dbReference>
<proteinExistence type="predicted"/>
<dbReference type="Proteomes" id="UP000283634">
    <property type="component" value="Unassembled WGS sequence"/>
</dbReference>
<gene>
    <name evidence="1" type="ORF">TraAM80_04777</name>
</gene>
<keyword evidence="2" id="KW-1185">Reference proteome</keyword>
<comment type="caution">
    <text evidence="1">The sequence shown here is derived from an EMBL/GenBank/DDBJ whole genome shotgun (WGS) entry which is preliminary data.</text>
</comment>
<accession>A0A422NHX2</accession>
<protein>
    <submittedName>
        <fullName evidence="1">Putative myosin heavy chain MYA2-related</fullName>
    </submittedName>
</protein>
<sequence>MCNCGDQRKRFHTNASGVGGGACFALPPTVDVLTIVDVVAALLKCDESVEATAEFRQQCVDDGSLALTLTRVMSEAEVRLAVVRSLLDGDVTTPARLLQCEHAELKQFGMTDVEVAAVTRAALKVESARVKLERLQSRIGTR</sequence>
<reference evidence="1 2" key="1">
    <citation type="journal article" date="2018" name="BMC Genomics">
        <title>Genomic comparison of Trypanosoma conorhini and Trypanosoma rangeli to Trypanosoma cruzi strains of high and low virulence.</title>
        <authorList>
            <person name="Bradwell K.R."/>
            <person name="Koparde V.N."/>
            <person name="Matveyev A.V."/>
            <person name="Serrano M.G."/>
            <person name="Alves J.M."/>
            <person name="Parikh H."/>
            <person name="Huang B."/>
            <person name="Lee V."/>
            <person name="Espinosa-Alvarez O."/>
            <person name="Ortiz P.A."/>
            <person name="Costa-Martins A.G."/>
            <person name="Teixeira M.M."/>
            <person name="Buck G.A."/>
        </authorList>
    </citation>
    <scope>NUCLEOTIDE SEQUENCE [LARGE SCALE GENOMIC DNA]</scope>
    <source>
        <strain evidence="1 2">AM80</strain>
    </source>
</reference>
<dbReference type="RefSeq" id="XP_029238459.1">
    <property type="nucleotide sequence ID" value="XM_029381691.1"/>
</dbReference>